<dbReference type="Proteomes" id="UP000294814">
    <property type="component" value="Unassembled WGS sequence"/>
</dbReference>
<gene>
    <name evidence="1" type="ORF">E0I26_08055</name>
</gene>
<evidence type="ECO:0000313" key="2">
    <source>
        <dbReference type="Proteomes" id="UP000294814"/>
    </source>
</evidence>
<protein>
    <submittedName>
        <fullName evidence="1">Uncharacterized protein</fullName>
    </submittedName>
</protein>
<dbReference type="OrthoDB" id="1201012at2"/>
<evidence type="ECO:0000313" key="1">
    <source>
        <dbReference type="EMBL" id="TDE44318.1"/>
    </source>
</evidence>
<name>A0A4V6PGD5_9FLAO</name>
<reference evidence="1 2" key="1">
    <citation type="submission" date="2019-03" db="EMBL/GenBank/DDBJ databases">
        <title>Novel species of Flavobacterium.</title>
        <authorList>
            <person name="Liu Q."/>
            <person name="Xin Y.-H."/>
        </authorList>
    </citation>
    <scope>NUCLEOTIDE SEQUENCE [LARGE SCALE GENOMIC DNA]</scope>
    <source>
        <strain evidence="1 2">LB3P52</strain>
    </source>
</reference>
<dbReference type="RefSeq" id="WP_131915983.1">
    <property type="nucleotide sequence ID" value="NZ_SMLG01000005.1"/>
</dbReference>
<keyword evidence="2" id="KW-1185">Reference proteome</keyword>
<dbReference type="EMBL" id="SMLG01000005">
    <property type="protein sequence ID" value="TDE44318.1"/>
    <property type="molecule type" value="Genomic_DNA"/>
</dbReference>
<accession>A0A4V6PGD5</accession>
<comment type="caution">
    <text evidence="1">The sequence shown here is derived from an EMBL/GenBank/DDBJ whole genome shotgun (WGS) entry which is preliminary data.</text>
</comment>
<dbReference type="AlphaFoldDB" id="A0A4V6PGD5"/>
<proteinExistence type="predicted"/>
<organism evidence="1 2">
    <name type="scientific">Flavobacterium rhamnosiphilum</name>
    <dbReference type="NCBI Taxonomy" id="2541724"/>
    <lineage>
        <taxon>Bacteria</taxon>
        <taxon>Pseudomonadati</taxon>
        <taxon>Bacteroidota</taxon>
        <taxon>Flavobacteriia</taxon>
        <taxon>Flavobacteriales</taxon>
        <taxon>Flavobacteriaceae</taxon>
        <taxon>Flavobacterium</taxon>
    </lineage>
</organism>
<sequence>MIEHLVNLLYIQFYQDLQLSELLINDEIDVNETVIDNLSVVLDIIGYPKDNADERGKLSEQDIYNRDFFYQGFTELEYPNIHSELLVKEKIRDFVDWVCGETLELYKQNKLTTDDFLKNIMDIK</sequence>